<gene>
    <name evidence="1" type="ORF">PR048_014774</name>
</gene>
<dbReference type="Proteomes" id="UP001159363">
    <property type="component" value="Chromosome 4"/>
</dbReference>
<dbReference type="EMBL" id="JARBHB010000005">
    <property type="protein sequence ID" value="KAJ8882935.1"/>
    <property type="molecule type" value="Genomic_DNA"/>
</dbReference>
<evidence type="ECO:0000313" key="1">
    <source>
        <dbReference type="EMBL" id="KAJ8882935.1"/>
    </source>
</evidence>
<proteinExistence type="predicted"/>
<comment type="caution">
    <text evidence="1">The sequence shown here is derived from an EMBL/GenBank/DDBJ whole genome shotgun (WGS) entry which is preliminary data.</text>
</comment>
<accession>A0ABQ9HF90</accession>
<keyword evidence="2" id="KW-1185">Reference proteome</keyword>
<protein>
    <submittedName>
        <fullName evidence="1">Uncharacterized protein</fullName>
    </submittedName>
</protein>
<reference evidence="1 2" key="1">
    <citation type="submission" date="2023-02" db="EMBL/GenBank/DDBJ databases">
        <title>LHISI_Scaffold_Assembly.</title>
        <authorList>
            <person name="Stuart O.P."/>
            <person name="Cleave R."/>
            <person name="Magrath M.J.L."/>
            <person name="Mikheyev A.S."/>
        </authorList>
    </citation>
    <scope>NUCLEOTIDE SEQUENCE [LARGE SCALE GENOMIC DNA]</scope>
    <source>
        <strain evidence="1">Daus_M_001</strain>
        <tissue evidence="1">Leg muscle</tissue>
    </source>
</reference>
<name>A0ABQ9HF90_9NEOP</name>
<sequence length="419" mass="46877">MKTYHLPPTRFGFNSQRDHSLDFRTWELCWMMQLIVGFSQGFPVSPALSFWWLSILTSLYLIGSQDLDVKSRLNFSMPDTRLKPKRAARCMPAFYCGLCIAVAYSDCKTSPLLHLANRFNINSLVDAEKDPIHRILFPRQTIATLLVHRAHTSVHIVYVSPLPFLQERATEPGHDPPNPLFPKLGGDVVMAESQLVYFVRCGRGPSVSWLNSWPGRLETRFVHHGRLGSVMRLTSIGPSTWSGGHAALQCPANGAFKCKLGSRLGSFDLWLIVYYQFCYDALNLSPHVLEGEGWVPLASCNEMKIKKGQYKGRERERLEYSEKNLSYNFNWMQGQNLTEVCGCVPEILASIRGAVWLALVHDGGDAADQWAIAHVRVPHHPANVGCRPPHIVWAHALSGACGAFAYRAGVCGRLMTAAD</sequence>
<evidence type="ECO:0000313" key="2">
    <source>
        <dbReference type="Proteomes" id="UP001159363"/>
    </source>
</evidence>
<organism evidence="1 2">
    <name type="scientific">Dryococelus australis</name>
    <dbReference type="NCBI Taxonomy" id="614101"/>
    <lineage>
        <taxon>Eukaryota</taxon>
        <taxon>Metazoa</taxon>
        <taxon>Ecdysozoa</taxon>
        <taxon>Arthropoda</taxon>
        <taxon>Hexapoda</taxon>
        <taxon>Insecta</taxon>
        <taxon>Pterygota</taxon>
        <taxon>Neoptera</taxon>
        <taxon>Polyneoptera</taxon>
        <taxon>Phasmatodea</taxon>
        <taxon>Verophasmatodea</taxon>
        <taxon>Anareolatae</taxon>
        <taxon>Phasmatidae</taxon>
        <taxon>Eurycanthinae</taxon>
        <taxon>Dryococelus</taxon>
    </lineage>
</organism>